<evidence type="ECO:0000256" key="3">
    <source>
        <dbReference type="ARBA" id="ARBA00022833"/>
    </source>
</evidence>
<keyword evidence="8" id="KW-1185">Reference proteome</keyword>
<dbReference type="Proteomes" id="UP001222325">
    <property type="component" value="Unassembled WGS sequence"/>
</dbReference>
<dbReference type="AlphaFoldDB" id="A0AAD6TX43"/>
<evidence type="ECO:0000313" key="8">
    <source>
        <dbReference type="Proteomes" id="UP001222325"/>
    </source>
</evidence>
<dbReference type="PROSITE" id="PS50865">
    <property type="entry name" value="ZF_MYND_2"/>
    <property type="match status" value="1"/>
</dbReference>
<dbReference type="InterPro" id="IPR002893">
    <property type="entry name" value="Znf_MYND"/>
</dbReference>
<keyword evidence="3" id="KW-0862">Zinc</keyword>
<comment type="caution">
    <text evidence="7">The sequence shown here is derived from an EMBL/GenBank/DDBJ whole genome shotgun (WGS) entry which is preliminary data.</text>
</comment>
<evidence type="ECO:0000256" key="4">
    <source>
        <dbReference type="PROSITE-ProRule" id="PRU00134"/>
    </source>
</evidence>
<keyword evidence="1" id="KW-0479">Metal-binding</keyword>
<feature type="domain" description="MYND-type" evidence="6">
    <location>
        <begin position="59"/>
        <end position="100"/>
    </location>
</feature>
<evidence type="ECO:0000259" key="6">
    <source>
        <dbReference type="PROSITE" id="PS50865"/>
    </source>
</evidence>
<evidence type="ECO:0000256" key="1">
    <source>
        <dbReference type="ARBA" id="ARBA00022723"/>
    </source>
</evidence>
<reference evidence="7" key="1">
    <citation type="submission" date="2023-03" db="EMBL/GenBank/DDBJ databases">
        <title>Massive genome expansion in bonnet fungi (Mycena s.s.) driven by repeated elements and novel gene families across ecological guilds.</title>
        <authorList>
            <consortium name="Lawrence Berkeley National Laboratory"/>
            <person name="Harder C.B."/>
            <person name="Miyauchi S."/>
            <person name="Viragh M."/>
            <person name="Kuo A."/>
            <person name="Thoen E."/>
            <person name="Andreopoulos B."/>
            <person name="Lu D."/>
            <person name="Skrede I."/>
            <person name="Drula E."/>
            <person name="Henrissat B."/>
            <person name="Morin E."/>
            <person name="Kohler A."/>
            <person name="Barry K."/>
            <person name="LaButti K."/>
            <person name="Morin E."/>
            <person name="Salamov A."/>
            <person name="Lipzen A."/>
            <person name="Mereny Z."/>
            <person name="Hegedus B."/>
            <person name="Baldrian P."/>
            <person name="Stursova M."/>
            <person name="Weitz H."/>
            <person name="Taylor A."/>
            <person name="Grigoriev I.V."/>
            <person name="Nagy L.G."/>
            <person name="Martin F."/>
            <person name="Kauserud H."/>
        </authorList>
    </citation>
    <scope>NUCLEOTIDE SEQUENCE</scope>
    <source>
        <strain evidence="7">CBHHK173m</strain>
    </source>
</reference>
<dbReference type="Gene3D" id="6.10.140.2220">
    <property type="match status" value="1"/>
</dbReference>
<evidence type="ECO:0000256" key="5">
    <source>
        <dbReference type="SAM" id="MobiDB-lite"/>
    </source>
</evidence>
<name>A0AAD6TX43_9AGAR</name>
<accession>A0AAD6TX43</accession>
<proteinExistence type="predicted"/>
<sequence length="259" mass="29506">MSRDKIMPLQRSDGRRSCHSSLALPQSQPQLRNLKWCGRLMSRPSHRQECSFAFHLLTMVQCGAKDCTQDGQSQCGRCKRRFYCSVECQHKDWPAHKNDCRRPGAPAMEISPLGQMFNIFSGQSTPLSSKARFFAPVFGYTSAHPERVYADVVNAYRLLRLGAHLNAGRMPLALRDMAFGEWMERVAGAGILPEWWDADVHRAGIEAYVHEDAWGRLDRIVSRDEIRATVDPPARIMSLEMMIERVMNSSTEEHEGRPE</sequence>
<feature type="region of interest" description="Disordered" evidence="5">
    <location>
        <begin position="1"/>
        <end position="21"/>
    </location>
</feature>
<dbReference type="EMBL" id="JARJCN010000054">
    <property type="protein sequence ID" value="KAJ7080595.1"/>
    <property type="molecule type" value="Genomic_DNA"/>
</dbReference>
<protein>
    <recommendedName>
        <fullName evidence="6">MYND-type domain-containing protein</fullName>
    </recommendedName>
</protein>
<keyword evidence="2 4" id="KW-0863">Zinc-finger</keyword>
<evidence type="ECO:0000313" key="7">
    <source>
        <dbReference type="EMBL" id="KAJ7080595.1"/>
    </source>
</evidence>
<dbReference type="PROSITE" id="PS01360">
    <property type="entry name" value="ZF_MYND_1"/>
    <property type="match status" value="1"/>
</dbReference>
<feature type="compositionally biased region" description="Basic and acidic residues" evidence="5">
    <location>
        <begin position="1"/>
        <end position="16"/>
    </location>
</feature>
<dbReference type="GO" id="GO:0008270">
    <property type="term" value="F:zinc ion binding"/>
    <property type="evidence" value="ECO:0007669"/>
    <property type="project" value="UniProtKB-KW"/>
</dbReference>
<gene>
    <name evidence="7" type="ORF">B0H15DRAFT_856509</name>
</gene>
<organism evidence="7 8">
    <name type="scientific">Mycena belliarum</name>
    <dbReference type="NCBI Taxonomy" id="1033014"/>
    <lineage>
        <taxon>Eukaryota</taxon>
        <taxon>Fungi</taxon>
        <taxon>Dikarya</taxon>
        <taxon>Basidiomycota</taxon>
        <taxon>Agaricomycotina</taxon>
        <taxon>Agaricomycetes</taxon>
        <taxon>Agaricomycetidae</taxon>
        <taxon>Agaricales</taxon>
        <taxon>Marasmiineae</taxon>
        <taxon>Mycenaceae</taxon>
        <taxon>Mycena</taxon>
    </lineage>
</organism>
<dbReference type="Pfam" id="PF01753">
    <property type="entry name" value="zf-MYND"/>
    <property type="match status" value="1"/>
</dbReference>
<dbReference type="SUPFAM" id="SSF144232">
    <property type="entry name" value="HIT/MYND zinc finger-like"/>
    <property type="match status" value="1"/>
</dbReference>
<evidence type="ECO:0000256" key="2">
    <source>
        <dbReference type="ARBA" id="ARBA00022771"/>
    </source>
</evidence>